<dbReference type="Pfam" id="PF02219">
    <property type="entry name" value="MTHFR"/>
    <property type="match status" value="1"/>
</dbReference>
<dbReference type="Proteomes" id="UP001275932">
    <property type="component" value="Unassembled WGS sequence"/>
</dbReference>
<keyword evidence="14" id="KW-1185">Reference proteome</keyword>
<dbReference type="CDD" id="cd00537">
    <property type="entry name" value="MTHFR"/>
    <property type="match status" value="1"/>
</dbReference>
<evidence type="ECO:0000256" key="5">
    <source>
        <dbReference type="ARBA" id="ARBA00022630"/>
    </source>
</evidence>
<dbReference type="NCBIfam" id="TIGR00676">
    <property type="entry name" value="fadh2"/>
    <property type="match status" value="1"/>
</dbReference>
<dbReference type="Gene3D" id="3.20.20.220">
    <property type="match status" value="1"/>
</dbReference>
<evidence type="ECO:0000256" key="9">
    <source>
        <dbReference type="ARBA" id="ARBA00023167"/>
    </source>
</evidence>
<dbReference type="SUPFAM" id="SSF51730">
    <property type="entry name" value="FAD-linked oxidoreductase"/>
    <property type="match status" value="1"/>
</dbReference>
<dbReference type="InterPro" id="IPR003171">
    <property type="entry name" value="Mehydrof_redctse-like"/>
</dbReference>
<evidence type="ECO:0000256" key="11">
    <source>
        <dbReference type="ARBA" id="ARBA00048628"/>
    </source>
</evidence>
<evidence type="ECO:0000313" key="13">
    <source>
        <dbReference type="EMBL" id="MDX8415328.1"/>
    </source>
</evidence>
<evidence type="ECO:0000256" key="6">
    <source>
        <dbReference type="ARBA" id="ARBA00022827"/>
    </source>
</evidence>
<comment type="pathway">
    <text evidence="10">Amino-acid biosynthesis; L-methionine biosynthesis via de novo pathway.</text>
</comment>
<dbReference type="RefSeq" id="WP_370396775.1">
    <property type="nucleotide sequence ID" value="NZ_JALBUT010000004.1"/>
</dbReference>
<dbReference type="PANTHER" id="PTHR45754:SF3">
    <property type="entry name" value="METHYLENETETRAHYDROFOLATE REDUCTASE (NADPH)"/>
    <property type="match status" value="1"/>
</dbReference>
<comment type="pathway">
    <text evidence="2 12">One-carbon metabolism; tetrahydrofolate interconversion.</text>
</comment>
<dbReference type="EMBL" id="JALBUT010000004">
    <property type="protein sequence ID" value="MDX8415328.1"/>
    <property type="molecule type" value="Genomic_DNA"/>
</dbReference>
<evidence type="ECO:0000256" key="4">
    <source>
        <dbReference type="ARBA" id="ARBA00022605"/>
    </source>
</evidence>
<evidence type="ECO:0000256" key="12">
    <source>
        <dbReference type="RuleBase" id="RU003862"/>
    </source>
</evidence>
<name>A0ABU4WGB6_9BACT</name>
<dbReference type="PANTHER" id="PTHR45754">
    <property type="entry name" value="METHYLENETETRAHYDROFOLATE REDUCTASE"/>
    <property type="match status" value="1"/>
</dbReference>
<evidence type="ECO:0000313" key="14">
    <source>
        <dbReference type="Proteomes" id="UP001275932"/>
    </source>
</evidence>
<evidence type="ECO:0000256" key="3">
    <source>
        <dbReference type="ARBA" id="ARBA00006743"/>
    </source>
</evidence>
<gene>
    <name evidence="13" type="primary">metF</name>
    <name evidence="13" type="ORF">MOX91_03930</name>
</gene>
<organism evidence="13 14">
    <name type="scientific">Intestinicryptomonas porci</name>
    <dbReference type="NCBI Taxonomy" id="2926320"/>
    <lineage>
        <taxon>Bacteria</taxon>
        <taxon>Pseudomonadati</taxon>
        <taxon>Verrucomicrobiota</taxon>
        <taxon>Opitutia</taxon>
        <taxon>Opitutales</taxon>
        <taxon>Intestinicryptomonaceae</taxon>
        <taxon>Intestinicryptomonas</taxon>
    </lineage>
</organism>
<comment type="similarity">
    <text evidence="3 12">Belongs to the methylenetetrahydrofolate reductase family.</text>
</comment>
<protein>
    <recommendedName>
        <fullName evidence="12">Methylenetetrahydrofolate reductase</fullName>
        <ecNumber evidence="12">1.5.1.54</ecNumber>
    </recommendedName>
</protein>
<evidence type="ECO:0000256" key="1">
    <source>
        <dbReference type="ARBA" id="ARBA00001974"/>
    </source>
</evidence>
<evidence type="ECO:0000256" key="2">
    <source>
        <dbReference type="ARBA" id="ARBA00004777"/>
    </source>
</evidence>
<sequence>MQKRKIEITAEFFPPKTEEGARQILRTANAIKNFPLDFVSITYGAGGSSRERTIEYGELLREIFNFDVMPHLTCVGHSVDELRGIISGYRQKGFNRVMALRGDPPRNEPNFKPHPNGLAYASELIHLIKSEFPEMKIACAGYPEKHPEATSAESDLQNLKHKVDLGADMVITQLFFDNSSFFDFVNKCRKTGIEKPIHAGIMPALSLKQASNFCSMCGSKLPAKLEEMLKSANSNEEEEAKIGLEWAKKQIAELLEREVEGIHLYILNRPKSAIELMDFLFAKK</sequence>
<accession>A0ABU4WGB6</accession>
<keyword evidence="7 12" id="KW-0560">Oxidoreductase</keyword>
<dbReference type="GO" id="GO:0004489">
    <property type="term" value="F:methylenetetrahydrofolate reductase [NAD(P)H] activity"/>
    <property type="evidence" value="ECO:0007669"/>
    <property type="project" value="UniProtKB-EC"/>
</dbReference>
<comment type="cofactor">
    <cofactor evidence="1 12">
        <name>FAD</name>
        <dbReference type="ChEBI" id="CHEBI:57692"/>
    </cofactor>
</comment>
<comment type="caution">
    <text evidence="13">The sequence shown here is derived from an EMBL/GenBank/DDBJ whole genome shotgun (WGS) entry which is preliminary data.</text>
</comment>
<dbReference type="InterPro" id="IPR004620">
    <property type="entry name" value="MTHF_reductase_bac"/>
</dbReference>
<dbReference type="EC" id="1.5.1.54" evidence="12"/>
<keyword evidence="4" id="KW-0028">Amino-acid biosynthesis</keyword>
<evidence type="ECO:0000256" key="8">
    <source>
        <dbReference type="ARBA" id="ARBA00023027"/>
    </source>
</evidence>
<keyword evidence="8" id="KW-0520">NAD</keyword>
<dbReference type="InterPro" id="IPR029041">
    <property type="entry name" value="FAD-linked_oxidoreductase-like"/>
</dbReference>
<keyword evidence="6 12" id="KW-0274">FAD</keyword>
<keyword evidence="9" id="KW-0486">Methionine biosynthesis</keyword>
<reference evidence="13 14" key="1">
    <citation type="submission" date="2022-03" db="EMBL/GenBank/DDBJ databases">
        <title>Novel taxa within the pig intestine.</title>
        <authorList>
            <person name="Wylensek D."/>
            <person name="Bishof K."/>
            <person name="Afrizal A."/>
            <person name="Clavel T."/>
        </authorList>
    </citation>
    <scope>NUCLEOTIDE SEQUENCE [LARGE SCALE GENOMIC DNA]</scope>
    <source>
        <strain evidence="13 14">CLA-KB-P66</strain>
    </source>
</reference>
<comment type="catalytic activity">
    <reaction evidence="11">
        <text>(6S)-5-methyl-5,6,7,8-tetrahydrofolate + NAD(+) = (6R)-5,10-methylene-5,6,7,8-tetrahydrofolate + NADH + H(+)</text>
        <dbReference type="Rhea" id="RHEA:19821"/>
        <dbReference type="ChEBI" id="CHEBI:15378"/>
        <dbReference type="ChEBI" id="CHEBI:15636"/>
        <dbReference type="ChEBI" id="CHEBI:18608"/>
        <dbReference type="ChEBI" id="CHEBI:57540"/>
        <dbReference type="ChEBI" id="CHEBI:57945"/>
        <dbReference type="EC" id="1.5.1.54"/>
    </reaction>
    <physiologicalReaction direction="right-to-left" evidence="11">
        <dbReference type="Rhea" id="RHEA:19823"/>
    </physiologicalReaction>
</comment>
<evidence type="ECO:0000256" key="7">
    <source>
        <dbReference type="ARBA" id="ARBA00023002"/>
    </source>
</evidence>
<proteinExistence type="inferred from homology"/>
<evidence type="ECO:0000256" key="10">
    <source>
        <dbReference type="ARBA" id="ARBA00034478"/>
    </source>
</evidence>
<keyword evidence="5 12" id="KW-0285">Flavoprotein</keyword>